<feature type="compositionally biased region" description="Basic and acidic residues" evidence="7">
    <location>
        <begin position="1407"/>
        <end position="1429"/>
    </location>
</feature>
<keyword evidence="9" id="KW-1185">Reference proteome</keyword>
<feature type="compositionally biased region" description="Polar residues" evidence="7">
    <location>
        <begin position="1270"/>
        <end position="1279"/>
    </location>
</feature>
<dbReference type="InParanoid" id="A0A6I9RTG8"/>
<accession>A0A6I9RTG8</accession>
<dbReference type="GO" id="GO:0005819">
    <property type="term" value="C:spindle"/>
    <property type="evidence" value="ECO:0007669"/>
    <property type="project" value="UniProtKB-SubCell"/>
</dbReference>
<proteinExistence type="inferred from homology"/>
<evidence type="ECO:0000256" key="5">
    <source>
        <dbReference type="ARBA" id="ARBA00023212"/>
    </source>
</evidence>
<dbReference type="KEGG" id="egu:105049960"/>
<keyword evidence="6" id="KW-0539">Nucleus</keyword>
<evidence type="ECO:0000256" key="4">
    <source>
        <dbReference type="ARBA" id="ARBA00022490"/>
    </source>
</evidence>
<dbReference type="PANTHER" id="PTHR13738">
    <property type="entry name" value="TROPONIN I"/>
    <property type="match status" value="1"/>
</dbReference>
<keyword evidence="4" id="KW-0963">Cytoplasm</keyword>
<feature type="compositionally biased region" description="Basic and acidic residues" evidence="7">
    <location>
        <begin position="1587"/>
        <end position="1602"/>
    </location>
</feature>
<dbReference type="Proteomes" id="UP000504607">
    <property type="component" value="Chromosome 8"/>
</dbReference>
<evidence type="ECO:0000256" key="3">
    <source>
        <dbReference type="ARBA" id="ARBA00010042"/>
    </source>
</evidence>
<gene>
    <name evidence="10" type="primary">LOC105049960</name>
</gene>
<dbReference type="GeneID" id="105049960"/>
<dbReference type="Pfam" id="PF03941">
    <property type="entry name" value="INCENP_ARK-bind"/>
    <property type="match status" value="1"/>
</dbReference>
<dbReference type="GO" id="GO:0005634">
    <property type="term" value="C:nucleus"/>
    <property type="evidence" value="ECO:0007669"/>
    <property type="project" value="UniProtKB-SubCell"/>
</dbReference>
<evidence type="ECO:0000256" key="6">
    <source>
        <dbReference type="ARBA" id="ARBA00023242"/>
    </source>
</evidence>
<comment type="similarity">
    <text evidence="3">Belongs to the INCENP family.</text>
</comment>
<feature type="compositionally biased region" description="Basic and acidic residues" evidence="7">
    <location>
        <begin position="1497"/>
        <end position="1532"/>
    </location>
</feature>
<feature type="domain" description="Inner centromere protein ARK-binding" evidence="8">
    <location>
        <begin position="1646"/>
        <end position="1700"/>
    </location>
</feature>
<dbReference type="InterPro" id="IPR005635">
    <property type="entry name" value="Inner_centromere_prot_ARK-bd"/>
</dbReference>
<evidence type="ECO:0000256" key="2">
    <source>
        <dbReference type="ARBA" id="ARBA00004186"/>
    </source>
</evidence>
<dbReference type="InterPro" id="IPR050875">
    <property type="entry name" value="Troponin_I"/>
</dbReference>
<feature type="region of interest" description="Disordered" evidence="7">
    <location>
        <begin position="1241"/>
        <end position="1310"/>
    </location>
</feature>
<evidence type="ECO:0000259" key="8">
    <source>
        <dbReference type="Pfam" id="PF03941"/>
    </source>
</evidence>
<dbReference type="PANTHER" id="PTHR13738:SF1">
    <property type="entry name" value="TROPONIN I"/>
    <property type="match status" value="1"/>
</dbReference>
<name>A0A6I9RTG8_ELAGV</name>
<evidence type="ECO:0000256" key="7">
    <source>
        <dbReference type="SAM" id="MobiDB-lite"/>
    </source>
</evidence>
<reference evidence="10" key="1">
    <citation type="submission" date="2025-08" db="UniProtKB">
        <authorList>
            <consortium name="RefSeq"/>
        </authorList>
    </citation>
    <scope>IDENTIFICATION</scope>
</reference>
<evidence type="ECO:0000313" key="9">
    <source>
        <dbReference type="Proteomes" id="UP000504607"/>
    </source>
</evidence>
<dbReference type="FunCoup" id="A0A6I9RTG8">
    <property type="interactions" value="73"/>
</dbReference>
<evidence type="ECO:0000313" key="10">
    <source>
        <dbReference type="RefSeq" id="XP_010928084.2"/>
    </source>
</evidence>
<keyword evidence="5" id="KW-0206">Cytoskeleton</keyword>
<comment type="subcellular location">
    <subcellularLocation>
        <location evidence="2">Cytoplasm</location>
        <location evidence="2">Cytoskeleton</location>
        <location evidence="2">Spindle</location>
    </subcellularLocation>
    <subcellularLocation>
        <location evidence="1">Nucleus</location>
    </subcellularLocation>
</comment>
<feature type="compositionally biased region" description="Basic and acidic residues" evidence="7">
    <location>
        <begin position="1539"/>
        <end position="1579"/>
    </location>
</feature>
<organism evidence="9 10">
    <name type="scientific">Elaeis guineensis var. tenera</name>
    <name type="common">Oil palm</name>
    <dbReference type="NCBI Taxonomy" id="51953"/>
    <lineage>
        <taxon>Eukaryota</taxon>
        <taxon>Viridiplantae</taxon>
        <taxon>Streptophyta</taxon>
        <taxon>Embryophyta</taxon>
        <taxon>Tracheophyta</taxon>
        <taxon>Spermatophyta</taxon>
        <taxon>Magnoliopsida</taxon>
        <taxon>Liliopsida</taxon>
        <taxon>Arecaceae</taxon>
        <taxon>Arecoideae</taxon>
        <taxon>Cocoseae</taxon>
        <taxon>Elaeidinae</taxon>
        <taxon>Elaeis</taxon>
    </lineage>
</organism>
<sequence length="1710" mass="191264">MSTMEHLFMQIFEKKNWIEGQLRQQIDSYGQSLAYNLLADGGHPPPWLWTMEPDAPGCPDSKGILFPLPWATTPSTNHNNFYTFPAPKDKNVSQPSSFFNEIGASNKNFFTEPIDEVVPDDFLKDTERDSNMIGLKDVEANAEFDNLAKIQHSRLTQRDLENHLSKKAKIRSFGDESTMDQYTGRTTRSRFASLKPDSIKETSIMTNLLAFDNVDGGRATRSRRASQKLDFPHKLSKPAKTLKPMEYGTQKASEDQMGCWPGTSANIDALEGNDVDDAMAPQRCVREAAVKGLASDASCPVDSGSKVTCTAAPELCQMLSLVEPNKLLFDGIEVCGSNDNPVAAFEEENQEYSAVTLSKMETMQSLKENHFCQDFMKEHCSLVCREPQDDVLHAGEVMQRTKEAGRVSEGCASKSLKLVEVDDSECHPLPSSCIKHSQAPAQLPVKPTHWISENELTHPSSMNNSILNWSTKCSGQPSVQQDCSSEGSSGDLGNHNMEEQCSVPHIDVLTSIVASRQSETNSSVEPKDHLLDAKKHLNLDRNSIVSLVKETKGSNSVSDMKLDTVQSMKEESFHRSLKTAHVSPANAQIQDEVVLPAIEDVRSTDENKRVSGEAHEEISGLLVMMKPKCGPQFIHCDDIPSHIMVMSALEVMSGGDVSEKHSIRSPVQCPTDENFEGMLVKETNGSSSKLTDPLLSDGPELLLSETDDICIEAEKAETTAVRLGKRSFAMLTSISDAAENHDVEAECQHLPRSSNISDKIIGSCKSNDSVLVSSKQVGECFSPQETVVNTGVRHIEEKLTVRKMPNTAEASRNSSSLDKNLGSCRANAIGLPSPEEISIQLETINGDICARAKNVIEKDAIQHLETPNNIEAQIAAPEARYSLRSLSSQQKNLGSFRLIGINATSSSKRSRDIVAPACEISWPKRRKLEGRSNNILATSPRMRFKPLLHVHKGSDWRSQMSSENALGDGMDFQSSLSPSELKIEIANAALDSPLEVLQISKKLCVREDDSCLKPEERTMVASLQTEHRQGVSFHYLVEGISGTCLTKKVGASKLSDFKLKEHCFSEDNHDLMRSRSTLSPEIIKSPGYHVELTEETNMDDTERSFYTYDMADCDETMPEFEGFSIGVPSTMENSVLCNSDLQSYTKAQDTVLEQLCSTRNLVTPRSCRSAKYKINRLPDVYQSLPAGTLEHMESTNPLHLNDVDIKQFRESEDDKFSGFSGNLELEYDGYGKSHFHSMPSSSTRFGRLASKHPLTPPVEKSCQRKVSGRSDASSETVGSNPELVCFRINENTSTTDENENPDELDMSKERVGSREFKVSTNRKVLLDVTALYQNAPTVASVSEKFAERSNLQSVNTESYSGTQKGVCMIVENACAKKPKIVDKENHSLPVDGNRVQKAAESINSRFSKPEISRKADDRNKNRPHLEKGCKPSNIMSNISSFIPLVQQKQQAATAKGKKDIKVKALEAAEAAKRLEEKKQNEREMRKAAARLERARLEREKELKQKQKEEERKKKEAEVAARKRQREEEERKEKERKRRCIEEARKLQREQEEKLRAEKEERELRRKAADEKEQRNKEPMEQANQQSKSEKEGEIAGCKKDAELEPSTTEVVMREGIHGNNSFAGPDFSKELNDLEKSYEMSPYKDSEVEDDDAEDEIRRRRKYIPSWARRECLEQILLLKQHLDPTEIFCRKNSFDLSEVLLPHILRLPS</sequence>
<feature type="region of interest" description="Disordered" evidence="7">
    <location>
        <begin position="1497"/>
        <end position="1607"/>
    </location>
</feature>
<dbReference type="OrthoDB" id="681218at2759"/>
<evidence type="ECO:0000256" key="1">
    <source>
        <dbReference type="ARBA" id="ARBA00004123"/>
    </source>
</evidence>
<protein>
    <submittedName>
        <fullName evidence="10">Uncharacterized protein LOC105049960</fullName>
    </submittedName>
</protein>
<feature type="region of interest" description="Disordered" evidence="7">
    <location>
        <begin position="1404"/>
        <end position="1432"/>
    </location>
</feature>
<dbReference type="RefSeq" id="XP_010928084.2">
    <property type="nucleotide sequence ID" value="XM_010929782.3"/>
</dbReference>